<dbReference type="InterPro" id="IPR058240">
    <property type="entry name" value="rSAM_sf"/>
</dbReference>
<keyword evidence="4" id="KW-0408">Iron</keyword>
<evidence type="ECO:0000256" key="2">
    <source>
        <dbReference type="ARBA" id="ARBA00022691"/>
    </source>
</evidence>
<feature type="non-terminal residue" evidence="8">
    <location>
        <position position="207"/>
    </location>
</feature>
<dbReference type="SUPFAM" id="SSF102114">
    <property type="entry name" value="Radical SAM enzymes"/>
    <property type="match status" value="1"/>
</dbReference>
<gene>
    <name evidence="8" type="ORF">ACFOEV_15660</name>
</gene>
<keyword evidence="2" id="KW-0949">S-adenosyl-L-methionine</keyword>
<dbReference type="Pfam" id="PF13186">
    <property type="entry name" value="SPASM"/>
    <property type="match status" value="1"/>
</dbReference>
<evidence type="ECO:0000256" key="4">
    <source>
        <dbReference type="ARBA" id="ARBA00023004"/>
    </source>
</evidence>
<evidence type="ECO:0000256" key="1">
    <source>
        <dbReference type="ARBA" id="ARBA00001966"/>
    </source>
</evidence>
<keyword evidence="3" id="KW-0479">Metal-binding</keyword>
<comment type="cofactor">
    <cofactor evidence="1">
        <name>[4Fe-4S] cluster</name>
        <dbReference type="ChEBI" id="CHEBI:49883"/>
    </cofactor>
</comment>
<dbReference type="InterPro" id="IPR007197">
    <property type="entry name" value="rSAM"/>
</dbReference>
<dbReference type="PANTHER" id="PTHR11228">
    <property type="entry name" value="RADICAL SAM DOMAIN PROTEIN"/>
    <property type="match status" value="1"/>
</dbReference>
<sequence length="207" mass="22405">LGFYTNLITSALGLDAARIAALREAGLDHIQISLQAGDAEVAAAVAGSPKAHAKKLAMARAVKAAGYPMVLNVVLHRHNIDDLDAIIALCDDLGADAVELANCQLYGWAYLNRAGLLPSRDQLEEAEATTARWRERLAARGRDMRLLFVVPDYYAERPKACMGGWGAIFMTVTPDGTVLPCHSARLLPMAFPSVREQSLEAIWYASD</sequence>
<dbReference type="PANTHER" id="PTHR11228:SF7">
    <property type="entry name" value="PQQA PEPTIDE CYCLASE"/>
    <property type="match status" value="1"/>
</dbReference>
<name>A0ABV7LSZ4_9GAMM</name>
<comment type="caution">
    <text evidence="8">The sequence shown here is derived from an EMBL/GenBank/DDBJ whole genome shotgun (WGS) entry which is preliminary data.</text>
</comment>
<dbReference type="EMBL" id="JBHRUG010000029">
    <property type="protein sequence ID" value="MFC3285038.1"/>
    <property type="molecule type" value="Genomic_DNA"/>
</dbReference>
<feature type="non-terminal residue" evidence="8">
    <location>
        <position position="1"/>
    </location>
</feature>
<evidence type="ECO:0000313" key="9">
    <source>
        <dbReference type="Proteomes" id="UP001595579"/>
    </source>
</evidence>
<evidence type="ECO:0000259" key="6">
    <source>
        <dbReference type="Pfam" id="PF04055"/>
    </source>
</evidence>
<evidence type="ECO:0000256" key="3">
    <source>
        <dbReference type="ARBA" id="ARBA00022723"/>
    </source>
</evidence>
<dbReference type="InterPro" id="IPR013785">
    <property type="entry name" value="Aldolase_TIM"/>
</dbReference>
<dbReference type="Gene3D" id="3.20.20.70">
    <property type="entry name" value="Aldolase class I"/>
    <property type="match status" value="1"/>
</dbReference>
<evidence type="ECO:0000313" key="8">
    <source>
        <dbReference type="EMBL" id="MFC3285038.1"/>
    </source>
</evidence>
<keyword evidence="5" id="KW-0411">Iron-sulfur</keyword>
<dbReference type="Proteomes" id="UP001595579">
    <property type="component" value="Unassembled WGS sequence"/>
</dbReference>
<protein>
    <submittedName>
        <fullName evidence="8">Radical SAM protein</fullName>
    </submittedName>
</protein>
<feature type="domain" description="4Fe4S-binding SPASM" evidence="7">
    <location>
        <begin position="166"/>
        <end position="203"/>
    </location>
</feature>
<evidence type="ECO:0000259" key="7">
    <source>
        <dbReference type="Pfam" id="PF13186"/>
    </source>
</evidence>
<dbReference type="RefSeq" id="WP_386775587.1">
    <property type="nucleotide sequence ID" value="NZ_JBHRUG010000029.1"/>
</dbReference>
<dbReference type="InterPro" id="IPR050377">
    <property type="entry name" value="Radical_SAM_PqqE_MftC-like"/>
</dbReference>
<accession>A0ABV7LSZ4</accession>
<dbReference type="Pfam" id="PF04055">
    <property type="entry name" value="Radical_SAM"/>
    <property type="match status" value="1"/>
</dbReference>
<keyword evidence="9" id="KW-1185">Reference proteome</keyword>
<dbReference type="CDD" id="cd01335">
    <property type="entry name" value="Radical_SAM"/>
    <property type="match status" value="1"/>
</dbReference>
<proteinExistence type="predicted"/>
<reference evidence="9" key="1">
    <citation type="journal article" date="2019" name="Int. J. Syst. Evol. Microbiol.">
        <title>The Global Catalogue of Microorganisms (GCM) 10K type strain sequencing project: providing services to taxonomists for standard genome sequencing and annotation.</title>
        <authorList>
            <consortium name="The Broad Institute Genomics Platform"/>
            <consortium name="The Broad Institute Genome Sequencing Center for Infectious Disease"/>
            <person name="Wu L."/>
            <person name="Ma J."/>
        </authorList>
    </citation>
    <scope>NUCLEOTIDE SEQUENCE [LARGE SCALE GENOMIC DNA]</scope>
    <source>
        <strain evidence="9">CECT 7698</strain>
    </source>
</reference>
<evidence type="ECO:0000256" key="5">
    <source>
        <dbReference type="ARBA" id="ARBA00023014"/>
    </source>
</evidence>
<organism evidence="8 9">
    <name type="scientific">Litchfieldella rifensis</name>
    <dbReference type="NCBI Taxonomy" id="762643"/>
    <lineage>
        <taxon>Bacteria</taxon>
        <taxon>Pseudomonadati</taxon>
        <taxon>Pseudomonadota</taxon>
        <taxon>Gammaproteobacteria</taxon>
        <taxon>Oceanospirillales</taxon>
        <taxon>Halomonadaceae</taxon>
        <taxon>Litchfieldella</taxon>
    </lineage>
</organism>
<dbReference type="InterPro" id="IPR023885">
    <property type="entry name" value="4Fe4S-binding_SPASM_dom"/>
</dbReference>
<feature type="domain" description="Radical SAM core" evidence="6">
    <location>
        <begin position="3"/>
        <end position="89"/>
    </location>
</feature>